<dbReference type="Gene3D" id="3.30.70.1490">
    <property type="entry name" value="Cysteine protease Prp"/>
    <property type="match status" value="1"/>
</dbReference>
<accession>A0A174MAR5</accession>
<keyword evidence="2" id="KW-0645">Protease</keyword>
<dbReference type="GO" id="GO:0008234">
    <property type="term" value="F:cysteine-type peptidase activity"/>
    <property type="evidence" value="ECO:0007669"/>
    <property type="project" value="UniProtKB-KW"/>
</dbReference>
<reference evidence="7 8" key="1">
    <citation type="submission" date="2015-09" db="EMBL/GenBank/DDBJ databases">
        <authorList>
            <consortium name="Pathogen Informatics"/>
        </authorList>
    </citation>
    <scope>NUCLEOTIDE SEQUENCE [LARGE SCALE GENOMIC DNA]</scope>
    <source>
        <strain evidence="7 8">2789STDY5834876</strain>
    </source>
</reference>
<gene>
    <name evidence="7" type="ORF">ERS852491_04886</name>
</gene>
<comment type="similarity">
    <text evidence="5">Belongs to the Prp family.</text>
</comment>
<dbReference type="InterPro" id="IPR007422">
    <property type="entry name" value="Peptidase_Prp"/>
</dbReference>
<keyword evidence="4" id="KW-0788">Thiol protease</keyword>
<name>A0A174MAR5_9FIRM</name>
<dbReference type="EMBL" id="CYZU01000084">
    <property type="protein sequence ID" value="CUP33443.1"/>
    <property type="molecule type" value="Genomic_DNA"/>
</dbReference>
<organism evidence="7 8">
    <name type="scientific">Faecalicatena contorta</name>
    <dbReference type="NCBI Taxonomy" id="39482"/>
    <lineage>
        <taxon>Bacteria</taxon>
        <taxon>Bacillati</taxon>
        <taxon>Bacillota</taxon>
        <taxon>Clostridia</taxon>
        <taxon>Lachnospirales</taxon>
        <taxon>Lachnospiraceae</taxon>
        <taxon>Faecalicatena</taxon>
    </lineage>
</organism>
<dbReference type="SUPFAM" id="SSF118010">
    <property type="entry name" value="TM1457-like"/>
    <property type="match status" value="1"/>
</dbReference>
<evidence type="ECO:0000256" key="1">
    <source>
        <dbReference type="ARBA" id="ARBA00022517"/>
    </source>
</evidence>
<dbReference type="Pfam" id="PF04327">
    <property type="entry name" value="Peptidase_Prp"/>
    <property type="match status" value="1"/>
</dbReference>
<dbReference type="Proteomes" id="UP000095544">
    <property type="component" value="Unassembled WGS sequence"/>
</dbReference>
<keyword evidence="1" id="KW-0690">Ribosome biogenesis</keyword>
<dbReference type="GO" id="GO:0006508">
    <property type="term" value="P:proteolysis"/>
    <property type="evidence" value="ECO:0007669"/>
    <property type="project" value="UniProtKB-KW"/>
</dbReference>
<dbReference type="CDD" id="cd16332">
    <property type="entry name" value="Prp-like"/>
    <property type="match status" value="1"/>
</dbReference>
<protein>
    <recommendedName>
        <fullName evidence="6">Ribosomal processing cysteine protease Prp</fullName>
    </recommendedName>
</protein>
<dbReference type="GO" id="GO:0005840">
    <property type="term" value="C:ribosome"/>
    <property type="evidence" value="ECO:0007669"/>
    <property type="project" value="UniProtKB-KW"/>
</dbReference>
<proteinExistence type="inferred from homology"/>
<dbReference type="GO" id="GO:0042254">
    <property type="term" value="P:ribosome biogenesis"/>
    <property type="evidence" value="ECO:0007669"/>
    <property type="project" value="UniProtKB-KW"/>
</dbReference>
<keyword evidence="7" id="KW-0689">Ribosomal protein</keyword>
<keyword evidence="3" id="KW-0378">Hydrolase</keyword>
<dbReference type="RefSeq" id="WP_055155241.1">
    <property type="nucleotide sequence ID" value="NZ_BAAACT010000101.1"/>
</dbReference>
<evidence type="ECO:0000256" key="4">
    <source>
        <dbReference type="ARBA" id="ARBA00022807"/>
    </source>
</evidence>
<dbReference type="OrthoDB" id="48998at2"/>
<evidence type="ECO:0000256" key="6">
    <source>
        <dbReference type="ARBA" id="ARBA00044538"/>
    </source>
</evidence>
<evidence type="ECO:0000256" key="2">
    <source>
        <dbReference type="ARBA" id="ARBA00022670"/>
    </source>
</evidence>
<dbReference type="STRING" id="39482.ERS852491_04886"/>
<evidence type="ECO:0000256" key="3">
    <source>
        <dbReference type="ARBA" id="ARBA00022801"/>
    </source>
</evidence>
<evidence type="ECO:0000313" key="8">
    <source>
        <dbReference type="Proteomes" id="UP000095544"/>
    </source>
</evidence>
<evidence type="ECO:0000256" key="5">
    <source>
        <dbReference type="ARBA" id="ARBA00044503"/>
    </source>
</evidence>
<dbReference type="AlphaFoldDB" id="A0A174MAR5"/>
<sequence length="95" mass="10254">MIAISVRKDGITVSGHAGYAPAGQDIVCAGVSALTQTLIKSIEDLTSDKIKYKISPGGVDIEYRNLSEKAKTLVDSFFVGILMIADEFPDYVRVM</sequence>
<keyword evidence="7" id="KW-0687">Ribonucleoprotein</keyword>
<dbReference type="InterPro" id="IPR036764">
    <property type="entry name" value="Peptidase_Prp_sf"/>
</dbReference>
<dbReference type="PANTHER" id="PTHR39178">
    <property type="entry name" value="HYPOTHETICAL RIBOSOME-ASSOCIATED PROTEIN"/>
    <property type="match status" value="1"/>
</dbReference>
<evidence type="ECO:0000313" key="7">
    <source>
        <dbReference type="EMBL" id="CUP33443.1"/>
    </source>
</evidence>
<dbReference type="PANTHER" id="PTHR39178:SF1">
    <property type="entry name" value="RIBOSOMAL-PROCESSING CYSTEINE PROTEASE PRP"/>
    <property type="match status" value="1"/>
</dbReference>